<dbReference type="InterPro" id="IPR053167">
    <property type="entry name" value="Spore_coat_component"/>
</dbReference>
<dbReference type="EMBL" id="BNAB01000032">
    <property type="protein sequence ID" value="GHE06091.1"/>
    <property type="molecule type" value="Genomic_DNA"/>
</dbReference>
<evidence type="ECO:0000259" key="1">
    <source>
        <dbReference type="Pfam" id="PF05229"/>
    </source>
</evidence>
<dbReference type="Proteomes" id="UP000634647">
    <property type="component" value="Unassembled WGS sequence"/>
</dbReference>
<dbReference type="RefSeq" id="WP_035841328.1">
    <property type="nucleotide sequence ID" value="NZ_BNAB01000032.1"/>
</dbReference>
<feature type="domain" description="Spore coat protein U/FanG" evidence="1">
    <location>
        <begin position="173"/>
        <end position="305"/>
    </location>
</feature>
<dbReference type="EMBL" id="FNOB01000033">
    <property type="protein sequence ID" value="SDX84544.1"/>
    <property type="molecule type" value="Genomic_DNA"/>
</dbReference>
<dbReference type="SMART" id="SM00972">
    <property type="entry name" value="SCPU"/>
    <property type="match status" value="1"/>
</dbReference>
<evidence type="ECO:0000313" key="2">
    <source>
        <dbReference type="EMBL" id="GHE06091.1"/>
    </source>
</evidence>
<dbReference type="PANTHER" id="PTHR37089">
    <property type="entry name" value="PROTEIN U-RELATED"/>
    <property type="match status" value="1"/>
</dbReference>
<reference evidence="3 4" key="2">
    <citation type="submission" date="2016-10" db="EMBL/GenBank/DDBJ databases">
        <authorList>
            <person name="Varghese N."/>
            <person name="Submissions S."/>
        </authorList>
    </citation>
    <scope>NUCLEOTIDE SEQUENCE [LARGE SCALE GENOMIC DNA]</scope>
    <source>
        <strain evidence="3 4">DSM 24802</strain>
    </source>
</reference>
<feature type="domain" description="Spore coat protein U/FanG" evidence="1">
    <location>
        <begin position="19"/>
        <end position="148"/>
    </location>
</feature>
<reference evidence="2" key="1">
    <citation type="journal article" date="2014" name="Int. J. Syst. Evol. Microbiol.">
        <title>Complete genome sequence of Corynebacterium casei LMG S-19264T (=DSM 44701T), isolated from a smear-ripened cheese.</title>
        <authorList>
            <consortium name="US DOE Joint Genome Institute (JGI-PGF)"/>
            <person name="Walter F."/>
            <person name="Albersmeier A."/>
            <person name="Kalinowski J."/>
            <person name="Ruckert C."/>
        </authorList>
    </citation>
    <scope>NUCLEOTIDE SEQUENCE</scope>
    <source>
        <strain evidence="2">CGMCC 1.10859</strain>
    </source>
</reference>
<keyword evidence="2" id="KW-0946">Virion</keyword>
<keyword evidence="4" id="KW-1185">Reference proteome</keyword>
<evidence type="ECO:0000313" key="5">
    <source>
        <dbReference type="Proteomes" id="UP000634647"/>
    </source>
</evidence>
<evidence type="ECO:0000313" key="4">
    <source>
        <dbReference type="Proteomes" id="UP000199541"/>
    </source>
</evidence>
<dbReference type="Proteomes" id="UP000199541">
    <property type="component" value="Unassembled WGS sequence"/>
</dbReference>
<organism evidence="2 5">
    <name type="scientific">Allgaiera indica</name>
    <dbReference type="NCBI Taxonomy" id="765699"/>
    <lineage>
        <taxon>Bacteria</taxon>
        <taxon>Pseudomonadati</taxon>
        <taxon>Pseudomonadota</taxon>
        <taxon>Alphaproteobacteria</taxon>
        <taxon>Rhodobacterales</taxon>
        <taxon>Paracoccaceae</taxon>
        <taxon>Allgaiera</taxon>
    </lineage>
</organism>
<accession>A0AAN4UXW3</accession>
<dbReference type="AlphaFoldDB" id="A0AAN4UXW3"/>
<keyword evidence="2" id="KW-0167">Capsid protein</keyword>
<comment type="caution">
    <text evidence="2">The sequence shown here is derived from an EMBL/GenBank/DDBJ whole genome shotgun (WGS) entry which is preliminary data.</text>
</comment>
<protein>
    <submittedName>
        <fullName evidence="2 3">Spore coat protein U</fullName>
    </submittedName>
</protein>
<dbReference type="InterPro" id="IPR007893">
    <property type="entry name" value="Spore_coat_U/FanG"/>
</dbReference>
<proteinExistence type="predicted"/>
<name>A0AAN4UXW3_9RHOB</name>
<dbReference type="Pfam" id="PF05229">
    <property type="entry name" value="SCPU"/>
    <property type="match status" value="2"/>
</dbReference>
<evidence type="ECO:0000313" key="3">
    <source>
        <dbReference type="EMBL" id="SDX84544.1"/>
    </source>
</evidence>
<reference evidence="2" key="3">
    <citation type="submission" date="2023-06" db="EMBL/GenBank/DDBJ databases">
        <authorList>
            <person name="Sun Q."/>
            <person name="Zhou Y."/>
        </authorList>
    </citation>
    <scope>NUCLEOTIDE SEQUENCE</scope>
    <source>
        <strain evidence="2">CGMCC 1.10859</strain>
    </source>
</reference>
<sequence length="308" mass="30897">MIGRLLALTCTIILGLAAPALGVTCSATVSNINFGSISVRSGATNQSTGTVQINCSNLLVSAVGVCLDFGAGSGGAASGLSPRYMLRSDGSQLAYDLSTSNGGAALSSVYVLVPLVLNTTLGSTSFTIYSNIVSNSVAVGTGTYSSTFSDPADVSMQYGVLSCGLLGTTGTVSNFTVSANVVASCQVSSAILGFGQVPSQVTSPVDAQTTINVACTDQTPYSVLLGLGTGAGVTDPAHRKMASGANTLDYGLYQDAAHTTPWGNQSTNDVSAVGNGSTQSFSVYGQIHSGQTVPVGSYADTVVVTVAY</sequence>
<gene>
    <name evidence="2" type="ORF">GCM10008024_39370</name>
    <name evidence="3" type="ORF">SAMN05444006_13329</name>
</gene>